<dbReference type="PROSITE" id="PS01129">
    <property type="entry name" value="PSI_RLU"/>
    <property type="match status" value="1"/>
</dbReference>
<dbReference type="CDD" id="cd02869">
    <property type="entry name" value="PseudoU_synth_RluA_like"/>
    <property type="match status" value="1"/>
</dbReference>
<evidence type="ECO:0000256" key="2">
    <source>
        <dbReference type="ARBA" id="ARBA00031870"/>
    </source>
</evidence>
<dbReference type="AlphaFoldDB" id="A0A380G0M8"/>
<reference evidence="6 8" key="2">
    <citation type="submission" date="2019-04" db="EMBL/GenBank/DDBJ databases">
        <title>Genomic characterization of Staphylococcus petrasii strains.</title>
        <authorList>
            <person name="Vrbovska V."/>
            <person name="Kovarovic V."/>
            <person name="Maslanova I."/>
            <person name="Indrakova A."/>
            <person name="Petras P."/>
            <person name="Sedo O."/>
            <person name="Svec P."/>
            <person name="Fisarova L."/>
            <person name="Sedlacek I."/>
            <person name="Doskar J."/>
            <person name="Pantucek R."/>
        </authorList>
    </citation>
    <scope>NUCLEOTIDE SEQUENCE [LARGE SCALE GENOMIC DNA]</scope>
    <source>
        <strain evidence="6 8">P5404</strain>
    </source>
</reference>
<dbReference type="InterPro" id="IPR020103">
    <property type="entry name" value="PsdUridine_synth_cat_dom_sf"/>
</dbReference>
<dbReference type="Gene3D" id="3.30.2350.10">
    <property type="entry name" value="Pseudouridine synthase"/>
    <property type="match status" value="1"/>
</dbReference>
<evidence type="ECO:0000259" key="4">
    <source>
        <dbReference type="Pfam" id="PF00849"/>
    </source>
</evidence>
<evidence type="ECO:0000313" key="8">
    <source>
        <dbReference type="Proteomes" id="UP000297598"/>
    </source>
</evidence>
<dbReference type="InterPro" id="IPR006145">
    <property type="entry name" value="PsdUridine_synth_RsuA/RluA"/>
</dbReference>
<protein>
    <recommendedName>
        <fullName evidence="2">RNA pseudouridylate synthase</fullName>
    </recommendedName>
    <alternativeName>
        <fullName evidence="3">RNA-uridine isomerase</fullName>
    </alternativeName>
</protein>
<dbReference type="GO" id="GO:0009982">
    <property type="term" value="F:pseudouridine synthase activity"/>
    <property type="evidence" value="ECO:0007669"/>
    <property type="project" value="InterPro"/>
</dbReference>
<dbReference type="PANTHER" id="PTHR21600">
    <property type="entry name" value="MITOCHONDRIAL RNA PSEUDOURIDINE SYNTHASE"/>
    <property type="match status" value="1"/>
</dbReference>
<dbReference type="GO" id="GO:0000455">
    <property type="term" value="P:enzyme-directed rRNA pseudouridine synthesis"/>
    <property type="evidence" value="ECO:0007669"/>
    <property type="project" value="TreeGrafter"/>
</dbReference>
<dbReference type="GO" id="GO:0140098">
    <property type="term" value="F:catalytic activity, acting on RNA"/>
    <property type="evidence" value="ECO:0007669"/>
    <property type="project" value="UniProtKB-ARBA"/>
</dbReference>
<comment type="catalytic activity">
    <reaction evidence="1">
        <text>a uridine in RNA = a pseudouridine in RNA</text>
        <dbReference type="Rhea" id="RHEA:48348"/>
        <dbReference type="Rhea" id="RHEA-COMP:12068"/>
        <dbReference type="Rhea" id="RHEA-COMP:12069"/>
        <dbReference type="ChEBI" id="CHEBI:65314"/>
        <dbReference type="ChEBI" id="CHEBI:65315"/>
    </reaction>
</comment>
<name>A0A380G0M8_9STAP</name>
<dbReference type="InterPro" id="IPR050188">
    <property type="entry name" value="RluA_PseudoU_synthase"/>
</dbReference>
<organism evidence="5 7">
    <name type="scientific">Staphylococcus petrasii</name>
    <dbReference type="NCBI Taxonomy" id="1276936"/>
    <lineage>
        <taxon>Bacteria</taxon>
        <taxon>Bacillati</taxon>
        <taxon>Bacillota</taxon>
        <taxon>Bacilli</taxon>
        <taxon>Bacillales</taxon>
        <taxon>Staphylococcaceae</taxon>
        <taxon>Staphylococcus</taxon>
    </lineage>
</organism>
<dbReference type="RefSeq" id="WP_103298919.1">
    <property type="nucleotide sequence ID" value="NZ_PPQT01000131.1"/>
</dbReference>
<dbReference type="EMBL" id="SRLS01000007">
    <property type="protein sequence ID" value="TGE17728.1"/>
    <property type="molecule type" value="Genomic_DNA"/>
</dbReference>
<dbReference type="PANTHER" id="PTHR21600:SF35">
    <property type="entry name" value="PSEUDOURIDINE SYNTHASE"/>
    <property type="match status" value="1"/>
</dbReference>
<dbReference type="OrthoDB" id="9807829at2"/>
<dbReference type="GO" id="GO:0003723">
    <property type="term" value="F:RNA binding"/>
    <property type="evidence" value="ECO:0007669"/>
    <property type="project" value="InterPro"/>
</dbReference>
<dbReference type="InterPro" id="IPR006224">
    <property type="entry name" value="PsdUridine_synth_RluA-like_CS"/>
</dbReference>
<dbReference type="SUPFAM" id="SSF55120">
    <property type="entry name" value="Pseudouridine synthase"/>
    <property type="match status" value="1"/>
</dbReference>
<dbReference type="Proteomes" id="UP000254047">
    <property type="component" value="Unassembled WGS sequence"/>
</dbReference>
<dbReference type="Pfam" id="PF00849">
    <property type="entry name" value="PseudoU_synth_2"/>
    <property type="match status" value="1"/>
</dbReference>
<evidence type="ECO:0000313" key="7">
    <source>
        <dbReference type="Proteomes" id="UP000254047"/>
    </source>
</evidence>
<evidence type="ECO:0000256" key="1">
    <source>
        <dbReference type="ARBA" id="ARBA00000073"/>
    </source>
</evidence>
<gene>
    <name evidence="5" type="primary">rluD_2</name>
    <name evidence="6" type="ORF">BJR09_06260</name>
    <name evidence="5" type="ORF">NCTC13830_02088</name>
</gene>
<evidence type="ECO:0000313" key="5">
    <source>
        <dbReference type="EMBL" id="SUM44679.1"/>
    </source>
</evidence>
<evidence type="ECO:0000256" key="3">
    <source>
        <dbReference type="ARBA" id="ARBA00033164"/>
    </source>
</evidence>
<evidence type="ECO:0000313" key="6">
    <source>
        <dbReference type="EMBL" id="TGE17728.1"/>
    </source>
</evidence>
<proteinExistence type="predicted"/>
<keyword evidence="5" id="KW-0413">Isomerase</keyword>
<keyword evidence="8" id="KW-1185">Reference proteome</keyword>
<feature type="domain" description="Pseudouridine synthase RsuA/RluA-like" evidence="4">
    <location>
        <begin position="83"/>
        <end position="239"/>
    </location>
</feature>
<sequence>MRFVYDIEHEETLKSFLQRHHYSKKTISAIKLNGALIINKLPVTVRKLMQQDDQLVVELPQEYPSEYLIPSSTPIEVIYEDDYLIVVAKPTQLNSTPSREHPHDSLIERVLYYLNHSSPRQDEVDDRHLQQNIVPHIVTRLDRNTSGLVIFAKHGHIHHLMSTINVDKRYICVCYGTTQENGTIEAPIARDDNSIITRTVSPIGKYAKTSYKRLKYNHKASLCEVTLHTGRTHQIRVHFDFIGHPLVGDDLYNGGHPKINTQSLQCYKVRFIHPIYNKEIEITIDYKRLEYIYNIL</sequence>
<accession>A0A380G0M8</accession>
<dbReference type="EMBL" id="UHDO01000001">
    <property type="protein sequence ID" value="SUM44679.1"/>
    <property type="molecule type" value="Genomic_DNA"/>
</dbReference>
<reference evidence="5 7" key="1">
    <citation type="submission" date="2018-06" db="EMBL/GenBank/DDBJ databases">
        <authorList>
            <consortium name="Pathogen Informatics"/>
            <person name="Doyle S."/>
        </authorList>
    </citation>
    <scope>NUCLEOTIDE SEQUENCE [LARGE SCALE GENOMIC DNA]</scope>
    <source>
        <strain evidence="5 7">NCTC13830</strain>
    </source>
</reference>
<dbReference type="Proteomes" id="UP000297598">
    <property type="component" value="Unassembled WGS sequence"/>
</dbReference>